<proteinExistence type="predicted"/>
<organism evidence="2 3">
    <name type="scientific">Psilocybe cf. subviscida</name>
    <dbReference type="NCBI Taxonomy" id="2480587"/>
    <lineage>
        <taxon>Eukaryota</taxon>
        <taxon>Fungi</taxon>
        <taxon>Dikarya</taxon>
        <taxon>Basidiomycota</taxon>
        <taxon>Agaricomycotina</taxon>
        <taxon>Agaricomycetes</taxon>
        <taxon>Agaricomycetidae</taxon>
        <taxon>Agaricales</taxon>
        <taxon>Agaricineae</taxon>
        <taxon>Strophariaceae</taxon>
        <taxon>Psilocybe</taxon>
    </lineage>
</organism>
<accession>A0A8H5EYD4</accession>
<reference evidence="2 3" key="1">
    <citation type="journal article" date="2020" name="ISME J.">
        <title>Uncovering the hidden diversity of litter-decomposition mechanisms in mushroom-forming fungi.</title>
        <authorList>
            <person name="Floudas D."/>
            <person name="Bentzer J."/>
            <person name="Ahren D."/>
            <person name="Johansson T."/>
            <person name="Persson P."/>
            <person name="Tunlid A."/>
        </authorList>
    </citation>
    <scope>NUCLEOTIDE SEQUENCE [LARGE SCALE GENOMIC DNA]</scope>
    <source>
        <strain evidence="2 3">CBS 101986</strain>
    </source>
</reference>
<gene>
    <name evidence="2" type="ORF">D9619_006619</name>
</gene>
<evidence type="ECO:0008006" key="4">
    <source>
        <dbReference type="Google" id="ProtNLM"/>
    </source>
</evidence>
<comment type="caution">
    <text evidence="2">The sequence shown here is derived from an EMBL/GenBank/DDBJ whole genome shotgun (WGS) entry which is preliminary data.</text>
</comment>
<dbReference type="AlphaFoldDB" id="A0A8H5EYD4"/>
<evidence type="ECO:0000256" key="1">
    <source>
        <dbReference type="SAM" id="SignalP"/>
    </source>
</evidence>
<keyword evidence="3" id="KW-1185">Reference proteome</keyword>
<protein>
    <recommendedName>
        <fullName evidence="4">Hydrophobin</fullName>
    </recommendedName>
</protein>
<feature type="chain" id="PRO_5034626243" description="Hydrophobin" evidence="1">
    <location>
        <begin position="20"/>
        <end position="96"/>
    </location>
</feature>
<keyword evidence="1" id="KW-0732">Signal</keyword>
<sequence length="96" mass="10215">MHLQTVFTTILVCVTAVAAVPQYGGLLNSPCTTDAQCNIINTQSRSRLQIIALLRLRPAVRDLPNASNGLLKGITQITAIGSAMTTRHWVGAGTDL</sequence>
<dbReference type="Proteomes" id="UP000567179">
    <property type="component" value="Unassembled WGS sequence"/>
</dbReference>
<name>A0A8H5EYD4_9AGAR</name>
<evidence type="ECO:0000313" key="2">
    <source>
        <dbReference type="EMBL" id="KAF5316588.1"/>
    </source>
</evidence>
<dbReference type="EMBL" id="JAACJJ010000042">
    <property type="protein sequence ID" value="KAF5316588.1"/>
    <property type="molecule type" value="Genomic_DNA"/>
</dbReference>
<evidence type="ECO:0000313" key="3">
    <source>
        <dbReference type="Proteomes" id="UP000567179"/>
    </source>
</evidence>
<feature type="signal peptide" evidence="1">
    <location>
        <begin position="1"/>
        <end position="19"/>
    </location>
</feature>